<evidence type="ECO:0000313" key="2">
    <source>
        <dbReference type="EMBL" id="TMQ78087.1"/>
    </source>
</evidence>
<dbReference type="OrthoDB" id="1666683at2"/>
<protein>
    <submittedName>
        <fullName evidence="2">Prevent host death protein</fullName>
    </submittedName>
</protein>
<comment type="caution">
    <text evidence="2">The sequence shown here is derived from an EMBL/GenBank/DDBJ whole genome shotgun (WGS) entry which is preliminary data.</text>
</comment>
<accession>A0A5S4ERI1</accession>
<name>A0A5S4ERI1_9PROT</name>
<organism evidence="2 3">
    <name type="scientific">Candidatus Accumulibacter phosphatis</name>
    <dbReference type="NCBI Taxonomy" id="327160"/>
    <lineage>
        <taxon>Bacteria</taxon>
        <taxon>Pseudomonadati</taxon>
        <taxon>Pseudomonadota</taxon>
        <taxon>Betaproteobacteria</taxon>
        <taxon>Candidatus Accumulibacter</taxon>
    </lineage>
</organism>
<evidence type="ECO:0000313" key="3">
    <source>
        <dbReference type="Proteomes" id="UP000306324"/>
    </source>
</evidence>
<proteinExistence type="predicted"/>
<sequence length="141" mass="15447">MQNMTLEQFRATVESGGILSVVLKAQGAAFAIQAETQRGDAVLVDTRRKLPRLFGDPRKALALLREMGIRKAAVDTEAWRPEQADSLHPPRPDKSVKLKAAHEAAELKRVLDERIAMADAQGAIWHEAEDVFDELAAAHAG</sequence>
<keyword evidence="3" id="KW-1185">Reference proteome</keyword>
<feature type="region of interest" description="Disordered" evidence="1">
    <location>
        <begin position="78"/>
        <end position="99"/>
    </location>
</feature>
<dbReference type="AlphaFoldDB" id="A0A5S4ERI1"/>
<dbReference type="Proteomes" id="UP000306324">
    <property type="component" value="Unassembled WGS sequence"/>
</dbReference>
<dbReference type="EMBL" id="SWAD01000012">
    <property type="protein sequence ID" value="TMQ78087.1"/>
    <property type="molecule type" value="Genomic_DNA"/>
</dbReference>
<reference evidence="2 3" key="1">
    <citation type="submission" date="2019-04" db="EMBL/GenBank/DDBJ databases">
        <title>A novel phosphate-accumulating bacterium identified in bioreactor for phosphate removal from wastewater.</title>
        <authorList>
            <person name="Kotlyarov R.Y."/>
            <person name="Beletsky A.V."/>
            <person name="Kallistova A.Y."/>
            <person name="Dorofeev A.G."/>
            <person name="Nikolaev Y.Y."/>
            <person name="Pimenov N.V."/>
            <person name="Ravin N.V."/>
            <person name="Mardanov A.V."/>
        </authorList>
    </citation>
    <scope>NUCLEOTIDE SEQUENCE [LARGE SCALE GENOMIC DNA]</scope>
    <source>
        <strain evidence="2 3">Bin19</strain>
    </source>
</reference>
<gene>
    <name evidence="2" type="ORF">ACCUM_2302</name>
</gene>
<evidence type="ECO:0000256" key="1">
    <source>
        <dbReference type="SAM" id="MobiDB-lite"/>
    </source>
</evidence>